<proteinExistence type="predicted"/>
<gene>
    <name evidence="1" type="ORF">ACE1B6_10710</name>
</gene>
<sequence length="51" mass="6042">MVLPFGDKLGDRLFLNQLIFRVLHKINVNYKAWVKLSGMSKYQIYAEMHQS</sequence>
<protein>
    <submittedName>
        <fullName evidence="1">Uncharacterized protein</fullName>
    </submittedName>
</protein>
<keyword evidence="2" id="KW-1185">Reference proteome</keyword>
<evidence type="ECO:0000313" key="2">
    <source>
        <dbReference type="Proteomes" id="UP001576776"/>
    </source>
</evidence>
<organism evidence="1 2">
    <name type="scientific">Floridaenema fluviatile BLCC-F154</name>
    <dbReference type="NCBI Taxonomy" id="3153640"/>
    <lineage>
        <taxon>Bacteria</taxon>
        <taxon>Bacillati</taxon>
        <taxon>Cyanobacteriota</taxon>
        <taxon>Cyanophyceae</taxon>
        <taxon>Oscillatoriophycideae</taxon>
        <taxon>Aerosakkonematales</taxon>
        <taxon>Aerosakkonemataceae</taxon>
        <taxon>Floridanema</taxon>
        <taxon>Floridanema fluviatile</taxon>
    </lineage>
</organism>
<accession>A0ABV4YBU1</accession>
<reference evidence="1 2" key="1">
    <citation type="submission" date="2024-09" db="EMBL/GenBank/DDBJ databases">
        <title>Floridaenema gen nov. (Aerosakkonemataceae, Aerosakkonematales ord. nov., Cyanobacteria) from benthic tropical and subtropical fresh waters, with the description of four new species.</title>
        <authorList>
            <person name="Moretto J.A."/>
            <person name="Berthold D.E."/>
            <person name="Lefler F.W."/>
            <person name="Huang I.-S."/>
            <person name="Laughinghouse H. IV."/>
        </authorList>
    </citation>
    <scope>NUCLEOTIDE SEQUENCE [LARGE SCALE GENOMIC DNA]</scope>
    <source>
        <strain evidence="1 2">BLCC-F154</strain>
    </source>
</reference>
<comment type="caution">
    <text evidence="1">The sequence shown here is derived from an EMBL/GenBank/DDBJ whole genome shotgun (WGS) entry which is preliminary data.</text>
</comment>
<evidence type="ECO:0000313" key="1">
    <source>
        <dbReference type="EMBL" id="MFB2935714.1"/>
    </source>
</evidence>
<dbReference type="Proteomes" id="UP001576776">
    <property type="component" value="Unassembled WGS sequence"/>
</dbReference>
<dbReference type="RefSeq" id="WP_413257217.1">
    <property type="nucleotide sequence ID" value="NZ_JBHFNS010000043.1"/>
</dbReference>
<dbReference type="EMBL" id="JBHFNS010000043">
    <property type="protein sequence ID" value="MFB2935714.1"/>
    <property type="molecule type" value="Genomic_DNA"/>
</dbReference>
<name>A0ABV4YBU1_9CYAN</name>